<name>A0A3S0A4X9_9ENTE</name>
<protein>
    <submittedName>
        <fullName evidence="1">Uncharacterized protein</fullName>
    </submittedName>
</protein>
<organism evidence="1 2">
    <name type="scientific">Vagococcus humatus</name>
    <dbReference type="NCBI Taxonomy" id="1889241"/>
    <lineage>
        <taxon>Bacteria</taxon>
        <taxon>Bacillati</taxon>
        <taxon>Bacillota</taxon>
        <taxon>Bacilli</taxon>
        <taxon>Lactobacillales</taxon>
        <taxon>Enterococcaceae</taxon>
        <taxon>Vagococcus</taxon>
    </lineage>
</organism>
<sequence length="170" mass="20202">MSDKLDYYEGLRELSYEQLVLHLLHKHGAATDDYFKEKSYEHFLKGEIKSIAKGNYSRTKEGLYCHHIQELAYENLSNLDFIKGYQYPYTLQKKEQLVYSDLVEHIILHEAIVKETQGDFGYKGLVVYLYPQLTEWYIEGRVPHRDWMKACFDRAFLTKDEAETFLVRSI</sequence>
<accession>A0A3S0A4X9</accession>
<dbReference type="Proteomes" id="UP000277864">
    <property type="component" value="Unassembled WGS sequence"/>
</dbReference>
<proteinExistence type="predicted"/>
<evidence type="ECO:0000313" key="2">
    <source>
        <dbReference type="Proteomes" id="UP000277864"/>
    </source>
</evidence>
<evidence type="ECO:0000313" key="1">
    <source>
        <dbReference type="EMBL" id="RST89064.1"/>
    </source>
</evidence>
<reference evidence="1 2" key="1">
    <citation type="submission" date="2018-03" db="EMBL/GenBank/DDBJ databases">
        <authorList>
            <person name="Gulvik C.A."/>
        </authorList>
    </citation>
    <scope>NUCLEOTIDE SEQUENCE [LARGE SCALE GENOMIC DNA]</scope>
    <source>
        <strain evidence="1 2">JCM 31581</strain>
    </source>
</reference>
<keyword evidence="2" id="KW-1185">Reference proteome</keyword>
<dbReference type="RefSeq" id="WP_125943491.1">
    <property type="nucleotide sequence ID" value="NZ_PXZH01000003.1"/>
</dbReference>
<dbReference type="OrthoDB" id="2287900at2"/>
<dbReference type="AlphaFoldDB" id="A0A3S0A4X9"/>
<comment type="caution">
    <text evidence="1">The sequence shown here is derived from an EMBL/GenBank/DDBJ whole genome shotgun (WGS) entry which is preliminary data.</text>
</comment>
<dbReference type="EMBL" id="PXZH01000003">
    <property type="protein sequence ID" value="RST89064.1"/>
    <property type="molecule type" value="Genomic_DNA"/>
</dbReference>
<gene>
    <name evidence="1" type="ORF">C7P63_07170</name>
</gene>